<dbReference type="GO" id="GO:0000256">
    <property type="term" value="P:allantoin catabolic process"/>
    <property type="evidence" value="ECO:0007669"/>
    <property type="project" value="InterPro"/>
</dbReference>
<evidence type="ECO:0000256" key="6">
    <source>
        <dbReference type="ARBA" id="ARBA00056910"/>
    </source>
</evidence>
<name>A0A8H3FE93_9LECA</name>
<dbReference type="FunFam" id="2.60.120.260:FF:000059">
    <property type="entry name" value="Probable allantoicase"/>
    <property type="match status" value="1"/>
</dbReference>
<comment type="catalytic activity">
    <reaction evidence="1">
        <text>allantoate + H2O = (S)-ureidoglycolate + urea</text>
        <dbReference type="Rhea" id="RHEA:11016"/>
        <dbReference type="ChEBI" id="CHEBI:15377"/>
        <dbReference type="ChEBI" id="CHEBI:16199"/>
        <dbReference type="ChEBI" id="CHEBI:17536"/>
        <dbReference type="ChEBI" id="CHEBI:57296"/>
        <dbReference type="EC" id="3.5.3.4"/>
    </reaction>
</comment>
<comment type="function">
    <text evidence="6">Utilization of purines as secondary nitrogen sources, when primary sources are limiting.</text>
</comment>
<protein>
    <recommendedName>
        <fullName evidence="3">allantoicase</fullName>
        <ecNumber evidence="3">3.5.3.4</ecNumber>
    </recommendedName>
</protein>
<evidence type="ECO:0000313" key="9">
    <source>
        <dbReference type="EMBL" id="CAF9922020.1"/>
    </source>
</evidence>
<dbReference type="PANTHER" id="PTHR12045">
    <property type="entry name" value="ALLANTOICASE"/>
    <property type="match status" value="1"/>
</dbReference>
<keyword evidence="4" id="KW-0659">Purine metabolism</keyword>
<dbReference type="SUPFAM" id="SSF49785">
    <property type="entry name" value="Galactose-binding domain-like"/>
    <property type="match status" value="2"/>
</dbReference>
<sequence length="356" mass="39758">MSSDQPNRAIPAAEIESTFSRTTINLASSALEAYIVDVSDEFFASAQNLLNPRPPISKPGTFVDTGAWYDGWETRRHNSEEYDYVIIRLGAREGYIHGIEIDTAFFNGNHAPLVSVEGIRAFGKKGDQSVRDCAKKEVSDWAQWKILLAKTEVGPSTRHAWVVPENLRMDSWTHVRLRMYPDGGIARFRVYGVAKPSWQQGSPGLHVELSAAQMGGLVVACSDQHYSRADNILLPGRGVDMGDGWETKRSREPNHTDWVVAKLAVPGHVHRVVVDTMHFRGNFPRAIRVEGKLVEHDNDDLATGWKLLVDDRKMKADEEAECEIVQEAKGMQCSHVKLTIIPDGGVKRLRIFGTTE</sequence>
<dbReference type="Proteomes" id="UP000664169">
    <property type="component" value="Unassembled WGS sequence"/>
</dbReference>
<dbReference type="HAMAP" id="MF_00813">
    <property type="entry name" value="Allantoicase"/>
    <property type="match status" value="1"/>
</dbReference>
<gene>
    <name evidence="9" type="ORF">GOMPHAMPRED_002469</name>
</gene>
<dbReference type="EMBL" id="CAJPDQ010000017">
    <property type="protein sequence ID" value="CAF9922020.1"/>
    <property type="molecule type" value="Genomic_DNA"/>
</dbReference>
<comment type="pathway">
    <text evidence="7">Nitrogen metabolism; (S)-allantoin degradation; (S)-ureidoglycolate from allantoate (aminidohydrolase route): step 1/1.</text>
</comment>
<dbReference type="Gene3D" id="2.60.120.260">
    <property type="entry name" value="Galactose-binding domain-like"/>
    <property type="match status" value="2"/>
</dbReference>
<dbReference type="OrthoDB" id="10266039at2759"/>
<evidence type="ECO:0000256" key="5">
    <source>
        <dbReference type="ARBA" id="ARBA00022801"/>
    </source>
</evidence>
<evidence type="ECO:0000256" key="3">
    <source>
        <dbReference type="ARBA" id="ARBA00012170"/>
    </source>
</evidence>
<feature type="domain" description="Allantoicase" evidence="8">
    <location>
        <begin position="34"/>
        <end position="193"/>
    </location>
</feature>
<dbReference type="NCBIfam" id="TIGR02961">
    <property type="entry name" value="allantoicase"/>
    <property type="match status" value="1"/>
</dbReference>
<dbReference type="Pfam" id="PF03561">
    <property type="entry name" value="Allantoicase"/>
    <property type="match status" value="2"/>
</dbReference>
<dbReference type="InterPro" id="IPR015908">
    <property type="entry name" value="Allantoicase_dom"/>
</dbReference>
<reference evidence="9" key="1">
    <citation type="submission" date="2021-03" db="EMBL/GenBank/DDBJ databases">
        <authorList>
            <person name="Tagirdzhanova G."/>
        </authorList>
    </citation>
    <scope>NUCLEOTIDE SEQUENCE</scope>
</reference>
<evidence type="ECO:0000256" key="4">
    <source>
        <dbReference type="ARBA" id="ARBA00022631"/>
    </source>
</evidence>
<dbReference type="GO" id="GO:0006144">
    <property type="term" value="P:purine nucleobase metabolic process"/>
    <property type="evidence" value="ECO:0007669"/>
    <property type="project" value="UniProtKB-KW"/>
</dbReference>
<proteinExistence type="inferred from homology"/>
<evidence type="ECO:0000259" key="8">
    <source>
        <dbReference type="Pfam" id="PF03561"/>
    </source>
</evidence>
<dbReference type="PANTHER" id="PTHR12045:SF3">
    <property type="entry name" value="INACTIVE ALLANTOICASE-RELATED"/>
    <property type="match status" value="1"/>
</dbReference>
<dbReference type="GO" id="GO:0004037">
    <property type="term" value="F:allantoicase activity"/>
    <property type="evidence" value="ECO:0007669"/>
    <property type="project" value="UniProtKB-EC"/>
</dbReference>
<feature type="domain" description="Allantoicase" evidence="8">
    <location>
        <begin position="215"/>
        <end position="355"/>
    </location>
</feature>
<keyword evidence="10" id="KW-1185">Reference proteome</keyword>
<evidence type="ECO:0000256" key="1">
    <source>
        <dbReference type="ARBA" id="ARBA00001314"/>
    </source>
</evidence>
<evidence type="ECO:0000256" key="2">
    <source>
        <dbReference type="ARBA" id="ARBA00009242"/>
    </source>
</evidence>
<dbReference type="PIRSF" id="PIRSF016516">
    <property type="entry name" value="Allantoicase"/>
    <property type="match status" value="1"/>
</dbReference>
<dbReference type="EC" id="3.5.3.4" evidence="3"/>
<comment type="similarity">
    <text evidence="2">Belongs to the allantoicase family.</text>
</comment>
<evidence type="ECO:0000256" key="7">
    <source>
        <dbReference type="ARBA" id="ARBA00060607"/>
    </source>
</evidence>
<accession>A0A8H3FE93</accession>
<organism evidence="9 10">
    <name type="scientific">Gomphillus americanus</name>
    <dbReference type="NCBI Taxonomy" id="1940652"/>
    <lineage>
        <taxon>Eukaryota</taxon>
        <taxon>Fungi</taxon>
        <taxon>Dikarya</taxon>
        <taxon>Ascomycota</taxon>
        <taxon>Pezizomycotina</taxon>
        <taxon>Lecanoromycetes</taxon>
        <taxon>OSLEUM clade</taxon>
        <taxon>Ostropomycetidae</taxon>
        <taxon>Ostropales</taxon>
        <taxon>Graphidaceae</taxon>
        <taxon>Gomphilloideae</taxon>
        <taxon>Gomphillus</taxon>
    </lineage>
</organism>
<keyword evidence="5" id="KW-0378">Hydrolase</keyword>
<dbReference type="InterPro" id="IPR005164">
    <property type="entry name" value="Allantoicase"/>
</dbReference>
<comment type="caution">
    <text evidence="9">The sequence shown here is derived from an EMBL/GenBank/DDBJ whole genome shotgun (WGS) entry which is preliminary data.</text>
</comment>
<dbReference type="AlphaFoldDB" id="A0A8H3FE93"/>
<dbReference type="InterPro" id="IPR008979">
    <property type="entry name" value="Galactose-bd-like_sf"/>
</dbReference>
<dbReference type="FunFam" id="2.60.120.260:FF:000078">
    <property type="entry name" value="DAL2p Allantoicase"/>
    <property type="match status" value="1"/>
</dbReference>
<evidence type="ECO:0000313" key="10">
    <source>
        <dbReference type="Proteomes" id="UP000664169"/>
    </source>
</evidence>